<keyword evidence="3" id="KW-1185">Reference proteome</keyword>
<accession>A0ABQ6JDE5</accession>
<reference evidence="3" key="1">
    <citation type="journal article" date="2019" name="Int. J. Syst. Evol. Microbiol.">
        <title>The Global Catalogue of Microorganisms (GCM) 10K type strain sequencing project: providing services to taxonomists for standard genome sequencing and annotation.</title>
        <authorList>
            <consortium name="The Broad Institute Genomics Platform"/>
            <consortium name="The Broad Institute Genome Sequencing Center for Infectious Disease"/>
            <person name="Wu L."/>
            <person name="Ma J."/>
        </authorList>
    </citation>
    <scope>NUCLEOTIDE SEQUENCE [LARGE SCALE GENOMIC DNA]</scope>
    <source>
        <strain evidence="3">NBRC 108730</strain>
    </source>
</reference>
<evidence type="ECO:0000313" key="2">
    <source>
        <dbReference type="EMBL" id="GMA86205.1"/>
    </source>
</evidence>
<evidence type="ECO:0000313" key="3">
    <source>
        <dbReference type="Proteomes" id="UP001157017"/>
    </source>
</evidence>
<sequence length="132" mass="14475">MRPARLEPAHLERADVVLAMTREPARHHGPHPPAGRAPAVDAARAWPGCSARSRRRRRPSTCRPPSGCGPRSSLSVVSRRHFAPPFHDDDVADPYGRDDGAHKAAWRHVDQALQVLLRAALGDVKSPSHRTS</sequence>
<gene>
    <name evidence="2" type="ORF">GCM10025868_14550</name>
</gene>
<dbReference type="Gene3D" id="3.40.50.2300">
    <property type="match status" value="1"/>
</dbReference>
<feature type="region of interest" description="Disordered" evidence="1">
    <location>
        <begin position="20"/>
        <end position="100"/>
    </location>
</feature>
<feature type="compositionally biased region" description="Low complexity" evidence="1">
    <location>
        <begin position="34"/>
        <end position="51"/>
    </location>
</feature>
<comment type="caution">
    <text evidence="2">The sequence shown here is derived from an EMBL/GenBank/DDBJ whole genome shotgun (WGS) entry which is preliminary data.</text>
</comment>
<organism evidence="2 3">
    <name type="scientific">Angustibacter aerolatus</name>
    <dbReference type="NCBI Taxonomy" id="1162965"/>
    <lineage>
        <taxon>Bacteria</taxon>
        <taxon>Bacillati</taxon>
        <taxon>Actinomycetota</taxon>
        <taxon>Actinomycetes</taxon>
        <taxon>Kineosporiales</taxon>
        <taxon>Kineosporiaceae</taxon>
    </lineage>
</organism>
<dbReference type="EMBL" id="BSUZ01000001">
    <property type="protein sequence ID" value="GMA86205.1"/>
    <property type="molecule type" value="Genomic_DNA"/>
</dbReference>
<protein>
    <recommendedName>
        <fullName evidence="4">Phosphotyrosine protein phosphatase I domain-containing protein</fullName>
    </recommendedName>
</protein>
<evidence type="ECO:0008006" key="4">
    <source>
        <dbReference type="Google" id="ProtNLM"/>
    </source>
</evidence>
<proteinExistence type="predicted"/>
<name>A0ABQ6JDE5_9ACTN</name>
<evidence type="ECO:0000256" key="1">
    <source>
        <dbReference type="SAM" id="MobiDB-lite"/>
    </source>
</evidence>
<dbReference type="Proteomes" id="UP001157017">
    <property type="component" value="Unassembled WGS sequence"/>
</dbReference>